<gene>
    <name evidence="1" type="ORF">PC117_g21720</name>
</gene>
<protein>
    <submittedName>
        <fullName evidence="1">Uncharacterized protein</fullName>
    </submittedName>
</protein>
<organism evidence="1 2">
    <name type="scientific">Phytophthora cactorum</name>
    <dbReference type="NCBI Taxonomy" id="29920"/>
    <lineage>
        <taxon>Eukaryota</taxon>
        <taxon>Sar</taxon>
        <taxon>Stramenopiles</taxon>
        <taxon>Oomycota</taxon>
        <taxon>Peronosporomycetes</taxon>
        <taxon>Peronosporales</taxon>
        <taxon>Peronosporaceae</taxon>
        <taxon>Phytophthora</taxon>
    </lineage>
</organism>
<dbReference type="PANTHER" id="PTHR35396">
    <property type="entry name" value="SMALL SECRETED PROTEIN"/>
    <property type="match status" value="1"/>
</dbReference>
<sequence length="51" mass="5409">MEDNDDYWTFFWSGNGTDSGIGTDCIKDPTTGDCGCENSDGAFIADSSSCV</sequence>
<dbReference type="PANTHER" id="PTHR35396:SF1">
    <property type="entry name" value="SMALL SECRETED PROTEIN"/>
    <property type="match status" value="1"/>
</dbReference>
<dbReference type="AlphaFoldDB" id="A0A8T1BGI1"/>
<accession>A0A8T1BGI1</accession>
<name>A0A8T1BGI1_9STRA</name>
<evidence type="ECO:0000313" key="2">
    <source>
        <dbReference type="Proteomes" id="UP000736787"/>
    </source>
</evidence>
<dbReference type="Proteomes" id="UP000736787">
    <property type="component" value="Unassembled WGS sequence"/>
</dbReference>
<proteinExistence type="predicted"/>
<dbReference type="EMBL" id="RCMK01001121">
    <property type="protein sequence ID" value="KAG2901512.1"/>
    <property type="molecule type" value="Genomic_DNA"/>
</dbReference>
<dbReference type="VEuPathDB" id="FungiDB:PC110_g19328"/>
<comment type="caution">
    <text evidence="1">The sequence shown here is derived from an EMBL/GenBank/DDBJ whole genome shotgun (WGS) entry which is preliminary data.</text>
</comment>
<evidence type="ECO:0000313" key="1">
    <source>
        <dbReference type="EMBL" id="KAG2901512.1"/>
    </source>
</evidence>
<reference evidence="1" key="1">
    <citation type="submission" date="2018-10" db="EMBL/GenBank/DDBJ databases">
        <title>Effector identification in a new, highly contiguous assembly of the strawberry crown rot pathogen Phytophthora cactorum.</title>
        <authorList>
            <person name="Armitage A.D."/>
            <person name="Nellist C.F."/>
            <person name="Bates H."/>
            <person name="Vickerstaff R.J."/>
            <person name="Harrison R.J."/>
        </authorList>
    </citation>
    <scope>NUCLEOTIDE SEQUENCE</scope>
    <source>
        <strain evidence="1">4040</strain>
    </source>
</reference>